<feature type="chain" id="PRO_5035498712" description="Protease inhibitor" evidence="1">
    <location>
        <begin position="21"/>
        <end position="100"/>
    </location>
</feature>
<keyword evidence="1" id="KW-0732">Signal</keyword>
<accession>A0A8K0DHZ5</accession>
<evidence type="ECO:0000256" key="1">
    <source>
        <dbReference type="PIRNR" id="PIRNR001625"/>
    </source>
</evidence>
<dbReference type="PROSITE" id="PS51446">
    <property type="entry name" value="PACIFASTIN"/>
    <property type="match status" value="1"/>
</dbReference>
<comment type="caution">
    <text evidence="2">Lacks conserved residue(s) required for the propagation of feature annotation.</text>
</comment>
<dbReference type="Proteomes" id="UP000801492">
    <property type="component" value="Unassembled WGS sequence"/>
</dbReference>
<feature type="disulfide bond" evidence="2">
    <location>
        <begin position="40"/>
        <end position="58"/>
    </location>
</feature>
<comment type="subcellular location">
    <subcellularLocation>
        <location evidence="1">Secreted</location>
    </subcellularLocation>
</comment>
<dbReference type="PIRSF" id="PIRSF001625">
    <property type="entry name" value="Prot_inhib_pacifastin"/>
    <property type="match status" value="1"/>
</dbReference>
<dbReference type="InterPro" id="IPR008037">
    <property type="entry name" value="Pacifastin_dom"/>
</dbReference>
<dbReference type="OrthoDB" id="6745212at2759"/>
<feature type="disulfide bond" evidence="2">
    <location>
        <begin position="43"/>
        <end position="53"/>
    </location>
</feature>
<evidence type="ECO:0000259" key="3">
    <source>
        <dbReference type="PROSITE" id="PS51446"/>
    </source>
</evidence>
<organism evidence="4 5">
    <name type="scientific">Ignelater luminosus</name>
    <name type="common">Cucubano</name>
    <name type="synonym">Pyrophorus luminosus</name>
    <dbReference type="NCBI Taxonomy" id="2038154"/>
    <lineage>
        <taxon>Eukaryota</taxon>
        <taxon>Metazoa</taxon>
        <taxon>Ecdysozoa</taxon>
        <taxon>Arthropoda</taxon>
        <taxon>Hexapoda</taxon>
        <taxon>Insecta</taxon>
        <taxon>Pterygota</taxon>
        <taxon>Neoptera</taxon>
        <taxon>Endopterygota</taxon>
        <taxon>Coleoptera</taxon>
        <taxon>Polyphaga</taxon>
        <taxon>Elateriformia</taxon>
        <taxon>Elateroidea</taxon>
        <taxon>Elateridae</taxon>
        <taxon>Agrypninae</taxon>
        <taxon>Pyrophorini</taxon>
        <taxon>Ignelater</taxon>
    </lineage>
</organism>
<evidence type="ECO:0000313" key="4">
    <source>
        <dbReference type="EMBL" id="KAF2904556.1"/>
    </source>
</evidence>
<feature type="site" description="Reactive bond" evidence="2">
    <location>
        <begin position="55"/>
        <end position="56"/>
    </location>
</feature>
<keyword evidence="1 2" id="KW-0646">Protease inhibitor</keyword>
<feature type="signal peptide" evidence="1">
    <location>
        <begin position="1"/>
        <end position="20"/>
    </location>
</feature>
<dbReference type="Pfam" id="PF05375">
    <property type="entry name" value="Pacifastin_I"/>
    <property type="match status" value="1"/>
</dbReference>
<dbReference type="AlphaFoldDB" id="A0A8K0DHZ5"/>
<keyword evidence="2" id="KW-1015">Disulfide bond</keyword>
<feature type="domain" description="Pacifastin" evidence="3">
    <location>
        <begin position="26"/>
        <end position="61"/>
    </location>
</feature>
<proteinExistence type="inferred from homology"/>
<dbReference type="EMBL" id="VTPC01000736">
    <property type="protein sequence ID" value="KAF2904556.1"/>
    <property type="molecule type" value="Genomic_DNA"/>
</dbReference>
<gene>
    <name evidence="4" type="ORF">ILUMI_01603</name>
</gene>
<keyword evidence="1 2" id="KW-0722">Serine protease inhibitor</keyword>
<comment type="similarity">
    <text evidence="1 2">Belongs to the protease inhibitor I19 family.</text>
</comment>
<reference evidence="4" key="1">
    <citation type="submission" date="2019-08" db="EMBL/GenBank/DDBJ databases">
        <title>The genome of the North American firefly Photinus pyralis.</title>
        <authorList>
            <consortium name="Photinus pyralis genome working group"/>
            <person name="Fallon T.R."/>
            <person name="Sander Lower S.E."/>
            <person name="Weng J.-K."/>
        </authorList>
    </citation>
    <scope>NUCLEOTIDE SEQUENCE</scope>
    <source>
        <strain evidence="4">TRF0915ILg1</strain>
        <tissue evidence="4">Whole body</tissue>
    </source>
</reference>
<evidence type="ECO:0000256" key="2">
    <source>
        <dbReference type="PROSITE-ProRule" id="PRU00776"/>
    </source>
</evidence>
<keyword evidence="5" id="KW-1185">Reference proteome</keyword>
<protein>
    <recommendedName>
        <fullName evidence="1">Protease inhibitor</fullName>
    </recommendedName>
</protein>
<keyword evidence="1" id="KW-0964">Secreted</keyword>
<sequence>MKAVILLGVFLLAAVLAVNASEDNDDFKCTIGVNYRENNCNNCFCSPASVLGCTLKLCESRQDEKLTNCKTGTTWKEGCEQCWCTKQGTICTVDCGKVHN</sequence>
<dbReference type="GO" id="GO:0005576">
    <property type="term" value="C:extracellular region"/>
    <property type="evidence" value="ECO:0007669"/>
    <property type="project" value="UniProtKB-SubCell"/>
</dbReference>
<dbReference type="GO" id="GO:0004867">
    <property type="term" value="F:serine-type endopeptidase inhibitor activity"/>
    <property type="evidence" value="ECO:0007669"/>
    <property type="project" value="UniProtKB-UniRule"/>
</dbReference>
<dbReference type="InterPro" id="IPR016307">
    <property type="entry name" value="Prtase-inh_pacifastin"/>
</dbReference>
<comment type="caution">
    <text evidence="4">The sequence shown here is derived from an EMBL/GenBank/DDBJ whole genome shotgun (WGS) entry which is preliminary data.</text>
</comment>
<name>A0A8K0DHZ5_IGNLU</name>
<evidence type="ECO:0000313" key="5">
    <source>
        <dbReference type="Proteomes" id="UP000801492"/>
    </source>
</evidence>